<dbReference type="OMA" id="ANCKDGI"/>
<protein>
    <recommendedName>
        <fullName evidence="2">DUF1996 domain-containing protein</fullName>
    </recommendedName>
</protein>
<dbReference type="EMBL" id="CP017826">
    <property type="protein sequence ID" value="APA14508.1"/>
    <property type="molecule type" value="Genomic_DNA"/>
</dbReference>
<sequence>MRGNSFLEKATILAGLASNVDAFWRLPCRSRSGLARIDPLVNPGAIAQHAHAIHGSSGFGKSSGYDDLLAGNCTSCEVTQDKSAYWIPSLHFKNAATGKFEIVEQVGGMLAYYLLYGDNIKAFPEGFAMIAGNNELRNFSNYPVPDIDKSNWNQAPYNTQAFLRQAALGFNCLNYAAAAEGSLYRHFLPDKDYLDANCADGVRFELMFPSCWNSSAGPTAPDSKSHMAYPSEVMTGTCPEGFDTRLVSLFYETIWNTAAYKGIDGEFIISNGDPTGYGYHGDFIMGWEESFLQDAVDTCTNLSGEISDCPLFDIQDASVYGSCSFEMPADLVDDEINGPMATLPGNVPVQYGPGLATSDTPGEPTAVASSTSSAKPSSAAATTTTPSAVVPTLSHSAGSTIVASLGETYVPGGVFAAVESGVSYSTSSSSTIAADGAAVTSSSTTPAGGYAAASSSSISAPGGVAAVPSSPTTLLTASSASAYSTSFSTTTALSYLNEDVEVAEVFWVEETVTVTTTAQAEGVARRRHLHEHQRAKKRGNFA</sequence>
<accession>A0A1D9QHV7</accession>
<feature type="domain" description="DUF1996" evidence="2">
    <location>
        <begin position="38"/>
        <end position="287"/>
    </location>
</feature>
<dbReference type="InterPro" id="IPR018535">
    <property type="entry name" value="DUF1996"/>
</dbReference>
<name>A0A1D9QHV7_SCLS1</name>
<feature type="compositionally biased region" description="Low complexity" evidence="1">
    <location>
        <begin position="364"/>
        <end position="386"/>
    </location>
</feature>
<dbReference type="AlphaFoldDB" id="A0A1D9QHV7"/>
<dbReference type="Proteomes" id="UP000177798">
    <property type="component" value="Chromosome 13"/>
</dbReference>
<evidence type="ECO:0000256" key="1">
    <source>
        <dbReference type="SAM" id="MobiDB-lite"/>
    </source>
</evidence>
<reference evidence="4" key="1">
    <citation type="journal article" date="2017" name="Genome Biol. Evol.">
        <title>The complete genome sequence of the phytopathogenic fungus Sclerotinia sclerotiorum reveals insights into the genome architecture of broad host range pathogens.</title>
        <authorList>
            <person name="Derbyshire M."/>
            <person name="Denton-Giles M."/>
            <person name="Hegedus D."/>
            <person name="Seifbarghy S."/>
            <person name="Rollins J."/>
            <person name="van Kan J."/>
            <person name="Seidl M.F."/>
            <person name="Faino L."/>
            <person name="Mbengue M."/>
            <person name="Navaud O."/>
            <person name="Raffaele S."/>
            <person name="Hammond-Kosack K."/>
            <person name="Heard S."/>
            <person name="Oliver R."/>
        </authorList>
    </citation>
    <scope>NUCLEOTIDE SEQUENCE [LARGE SCALE GENOMIC DNA]</scope>
    <source>
        <strain evidence="4">ATCC 18683 / 1980 / Ss-1</strain>
    </source>
</reference>
<dbReference type="KEGG" id="ssl:SS1G_06436"/>
<evidence type="ECO:0000313" key="3">
    <source>
        <dbReference type="EMBL" id="APA14508.1"/>
    </source>
</evidence>
<evidence type="ECO:0000259" key="2">
    <source>
        <dbReference type="Pfam" id="PF09362"/>
    </source>
</evidence>
<gene>
    <name evidence="3" type="ORF">sscle_13g092780</name>
</gene>
<dbReference type="PANTHER" id="PTHR43662:SF7">
    <property type="entry name" value="DUF1996 DOMAIN-CONTAINING PROTEIN"/>
    <property type="match status" value="1"/>
</dbReference>
<dbReference type="Pfam" id="PF09362">
    <property type="entry name" value="DUF1996"/>
    <property type="match status" value="1"/>
</dbReference>
<organism evidence="3 4">
    <name type="scientific">Sclerotinia sclerotiorum (strain ATCC 18683 / 1980 / Ss-1)</name>
    <name type="common">White mold</name>
    <name type="synonym">Whetzelinia sclerotiorum</name>
    <dbReference type="NCBI Taxonomy" id="665079"/>
    <lineage>
        <taxon>Eukaryota</taxon>
        <taxon>Fungi</taxon>
        <taxon>Dikarya</taxon>
        <taxon>Ascomycota</taxon>
        <taxon>Pezizomycotina</taxon>
        <taxon>Leotiomycetes</taxon>
        <taxon>Helotiales</taxon>
        <taxon>Sclerotiniaceae</taxon>
        <taxon>Sclerotinia</taxon>
    </lineage>
</organism>
<proteinExistence type="predicted"/>
<dbReference type="PANTHER" id="PTHR43662">
    <property type="match status" value="1"/>
</dbReference>
<feature type="region of interest" description="Disordered" evidence="1">
    <location>
        <begin position="351"/>
        <end position="386"/>
    </location>
</feature>
<dbReference type="OrthoDB" id="74764at2759"/>
<dbReference type="VEuPathDB" id="FungiDB:sscle_13g092780"/>
<evidence type="ECO:0000313" key="4">
    <source>
        <dbReference type="Proteomes" id="UP000177798"/>
    </source>
</evidence>
<dbReference type="RefSeq" id="XP_001592197.1">
    <property type="nucleotide sequence ID" value="XM_001592147.1"/>
</dbReference>